<dbReference type="GO" id="GO:0071788">
    <property type="term" value="P:endoplasmic reticulum tubular network maintenance"/>
    <property type="evidence" value="ECO:0007669"/>
    <property type="project" value="UniProtKB-UniRule"/>
</dbReference>
<evidence type="ECO:0000313" key="4">
    <source>
        <dbReference type="EMBL" id="ODQ46320.1"/>
    </source>
</evidence>
<name>A0A1E3NJN0_9ASCO</name>
<keyword evidence="5" id="KW-1185">Reference proteome</keyword>
<dbReference type="GO" id="GO:0008270">
    <property type="term" value="F:zinc ion binding"/>
    <property type="evidence" value="ECO:0007669"/>
    <property type="project" value="UniProtKB-KW"/>
</dbReference>
<evidence type="ECO:0000256" key="1">
    <source>
        <dbReference type="RuleBase" id="RU367073"/>
    </source>
</evidence>
<dbReference type="STRING" id="763406.A0A1E3NJN0"/>
<gene>
    <name evidence="4" type="ORF">PICMEDRAFT_11327</name>
</gene>
<keyword evidence="1" id="KW-0479">Metal-binding</keyword>
<feature type="transmembrane region" description="Helical" evidence="1">
    <location>
        <begin position="75"/>
        <end position="98"/>
    </location>
</feature>
<keyword evidence="1" id="KW-0812">Transmembrane</keyword>
<proteinExistence type="inferred from homology"/>
<keyword evidence="1" id="KW-0472">Membrane</keyword>
<dbReference type="PANTHER" id="PTHR22166:SF12">
    <property type="entry name" value="ENDOPLASMIC RETICULUM JUNCTION FORMATION PROTEIN LUNAPARK"/>
    <property type="match status" value="1"/>
</dbReference>
<dbReference type="GO" id="GO:0098826">
    <property type="term" value="C:endoplasmic reticulum tubular network membrane"/>
    <property type="evidence" value="ECO:0007669"/>
    <property type="project" value="UniProtKB-UniRule"/>
</dbReference>
<evidence type="ECO:0000313" key="5">
    <source>
        <dbReference type="Proteomes" id="UP000094455"/>
    </source>
</evidence>
<comment type="similarity">
    <text evidence="1">Belongs to the lunapark family.</text>
</comment>
<keyword evidence="1" id="KW-1133">Transmembrane helix</keyword>
<keyword evidence="1" id="KW-0862">Zinc</keyword>
<feature type="transmembrane region" description="Helical" evidence="1">
    <location>
        <begin position="45"/>
        <end position="63"/>
    </location>
</feature>
<organism evidence="4 5">
    <name type="scientific">Pichia membranifaciens NRRL Y-2026</name>
    <dbReference type="NCBI Taxonomy" id="763406"/>
    <lineage>
        <taxon>Eukaryota</taxon>
        <taxon>Fungi</taxon>
        <taxon>Dikarya</taxon>
        <taxon>Ascomycota</taxon>
        <taxon>Saccharomycotina</taxon>
        <taxon>Pichiomycetes</taxon>
        <taxon>Pichiales</taxon>
        <taxon>Pichiaceae</taxon>
        <taxon>Pichia</taxon>
    </lineage>
</organism>
<reference evidence="4 5" key="1">
    <citation type="journal article" date="2016" name="Proc. Natl. Acad. Sci. U.S.A.">
        <title>Comparative genomics of biotechnologically important yeasts.</title>
        <authorList>
            <person name="Riley R."/>
            <person name="Haridas S."/>
            <person name="Wolfe K.H."/>
            <person name="Lopes M.R."/>
            <person name="Hittinger C.T."/>
            <person name="Goeker M."/>
            <person name="Salamov A.A."/>
            <person name="Wisecaver J.H."/>
            <person name="Long T.M."/>
            <person name="Calvey C.H."/>
            <person name="Aerts A.L."/>
            <person name="Barry K.W."/>
            <person name="Choi C."/>
            <person name="Clum A."/>
            <person name="Coughlan A.Y."/>
            <person name="Deshpande S."/>
            <person name="Douglass A.P."/>
            <person name="Hanson S.J."/>
            <person name="Klenk H.-P."/>
            <person name="LaButti K.M."/>
            <person name="Lapidus A."/>
            <person name="Lindquist E.A."/>
            <person name="Lipzen A.M."/>
            <person name="Meier-Kolthoff J.P."/>
            <person name="Ohm R.A."/>
            <person name="Otillar R.P."/>
            <person name="Pangilinan J.L."/>
            <person name="Peng Y."/>
            <person name="Rokas A."/>
            <person name="Rosa C.A."/>
            <person name="Scheuner C."/>
            <person name="Sibirny A.A."/>
            <person name="Slot J.C."/>
            <person name="Stielow J.B."/>
            <person name="Sun H."/>
            <person name="Kurtzman C.P."/>
            <person name="Blackwell M."/>
            <person name="Grigoriev I.V."/>
            <person name="Jeffries T.W."/>
        </authorList>
    </citation>
    <scope>NUCLEOTIDE SEQUENCE [LARGE SCALE GENOMIC DNA]</scope>
    <source>
        <strain evidence="4 5">NRRL Y-2026</strain>
    </source>
</reference>
<protein>
    <recommendedName>
        <fullName evidence="1">Endoplasmic reticulum junction formation protein lunapark</fullName>
    </recommendedName>
</protein>
<dbReference type="GO" id="GO:1903373">
    <property type="term" value="P:positive regulation of endoplasmic reticulum tubular network organization"/>
    <property type="evidence" value="ECO:0007669"/>
    <property type="project" value="UniProtKB-UniRule"/>
</dbReference>
<feature type="region of interest" description="Disordered" evidence="2">
    <location>
        <begin position="240"/>
        <end position="270"/>
    </location>
</feature>
<keyword evidence="1" id="KW-0863">Zinc-finger</keyword>
<sequence length="270" mass="31076">MFLFKAKGFDPDDFEAELKKVTNKISYNEKRLKKLKVQKKHYQKILLLYLTAGYVAYFSYVYYMEGKIKQPKVITTLILSPLAIGLLYYTVLTVYNYLINNKESYIEFLKAEHNEKLSTLKEKTNFDKTRDLLARFSDGEDLKAMEKEADDIRRKKLEYMQMIQDGEKGKILEDLQKQQHSNSGFYDHFLNALLGENELGPDKRYALICTNCLAHNGLAPPKKLPEEVKYVCPNCGFLNGTKDAKKGDPVDQNGTPPEVKAEKESSKGIE</sequence>
<dbReference type="Proteomes" id="UP000094455">
    <property type="component" value="Unassembled WGS sequence"/>
</dbReference>
<comment type="subcellular location">
    <subcellularLocation>
        <location evidence="1">Endoplasmic reticulum membrane</location>
        <topology evidence="1">Multi-pass membrane protein</topology>
    </subcellularLocation>
</comment>
<evidence type="ECO:0000259" key="3">
    <source>
        <dbReference type="Pfam" id="PF10058"/>
    </source>
</evidence>
<dbReference type="PANTHER" id="PTHR22166">
    <property type="entry name" value="ENDOPLASMIC RETICULUM JUNCTION FORMATION PROTEIN LUNAPARK"/>
    <property type="match status" value="1"/>
</dbReference>
<dbReference type="RefSeq" id="XP_019017433.1">
    <property type="nucleotide sequence ID" value="XM_019159780.1"/>
</dbReference>
<feature type="compositionally biased region" description="Basic and acidic residues" evidence="2">
    <location>
        <begin position="259"/>
        <end position="270"/>
    </location>
</feature>
<dbReference type="GeneID" id="30176467"/>
<dbReference type="EMBL" id="KV454003">
    <property type="protein sequence ID" value="ODQ46320.1"/>
    <property type="molecule type" value="Genomic_DNA"/>
</dbReference>
<accession>A0A1E3NJN0</accession>
<evidence type="ECO:0000256" key="2">
    <source>
        <dbReference type="SAM" id="MobiDB-lite"/>
    </source>
</evidence>
<comment type="domain">
    <text evidence="1">The C4-type zinc finger motif is necessary both for its ER three-way tubular junction localization and formation.</text>
</comment>
<dbReference type="InterPro" id="IPR040115">
    <property type="entry name" value="Lnp"/>
</dbReference>
<dbReference type="Pfam" id="PF10058">
    <property type="entry name" value="Zn_ribbon_10"/>
    <property type="match status" value="1"/>
</dbReference>
<dbReference type="OrthoDB" id="1725934at2759"/>
<feature type="domain" description="Lunapark zinc ribbon" evidence="3">
    <location>
        <begin position="185"/>
        <end position="239"/>
    </location>
</feature>
<keyword evidence="1" id="KW-0256">Endoplasmic reticulum</keyword>
<comment type="function">
    <text evidence="1">Plays a role in determining ER morphology.</text>
</comment>
<dbReference type="InterPro" id="IPR019273">
    <property type="entry name" value="Lunapark_Znf"/>
</dbReference>
<dbReference type="AlphaFoldDB" id="A0A1E3NJN0"/>